<dbReference type="AlphaFoldDB" id="A0A4Y7T818"/>
<dbReference type="EMBL" id="QPFP01000023">
    <property type="protein sequence ID" value="TEB30327.1"/>
    <property type="molecule type" value="Genomic_DNA"/>
</dbReference>
<evidence type="ECO:0000256" key="1">
    <source>
        <dbReference type="SAM" id="MobiDB-lite"/>
    </source>
</evidence>
<organism evidence="2 3">
    <name type="scientific">Coprinellus micaceus</name>
    <name type="common">Glistening ink-cap mushroom</name>
    <name type="synonym">Coprinus micaceus</name>
    <dbReference type="NCBI Taxonomy" id="71717"/>
    <lineage>
        <taxon>Eukaryota</taxon>
        <taxon>Fungi</taxon>
        <taxon>Dikarya</taxon>
        <taxon>Basidiomycota</taxon>
        <taxon>Agaricomycotina</taxon>
        <taxon>Agaricomycetes</taxon>
        <taxon>Agaricomycetidae</taxon>
        <taxon>Agaricales</taxon>
        <taxon>Agaricineae</taxon>
        <taxon>Psathyrellaceae</taxon>
        <taxon>Coprinellus</taxon>
    </lineage>
</organism>
<evidence type="ECO:0000313" key="3">
    <source>
        <dbReference type="Proteomes" id="UP000298030"/>
    </source>
</evidence>
<name>A0A4Y7T818_COPMI</name>
<reference evidence="2 3" key="1">
    <citation type="journal article" date="2019" name="Nat. Ecol. Evol.">
        <title>Megaphylogeny resolves global patterns of mushroom evolution.</title>
        <authorList>
            <person name="Varga T."/>
            <person name="Krizsan K."/>
            <person name="Foldi C."/>
            <person name="Dima B."/>
            <person name="Sanchez-Garcia M."/>
            <person name="Sanchez-Ramirez S."/>
            <person name="Szollosi G.J."/>
            <person name="Szarkandi J.G."/>
            <person name="Papp V."/>
            <person name="Albert L."/>
            <person name="Andreopoulos W."/>
            <person name="Angelini C."/>
            <person name="Antonin V."/>
            <person name="Barry K.W."/>
            <person name="Bougher N.L."/>
            <person name="Buchanan P."/>
            <person name="Buyck B."/>
            <person name="Bense V."/>
            <person name="Catcheside P."/>
            <person name="Chovatia M."/>
            <person name="Cooper J."/>
            <person name="Damon W."/>
            <person name="Desjardin D."/>
            <person name="Finy P."/>
            <person name="Geml J."/>
            <person name="Haridas S."/>
            <person name="Hughes K."/>
            <person name="Justo A."/>
            <person name="Karasinski D."/>
            <person name="Kautmanova I."/>
            <person name="Kiss B."/>
            <person name="Kocsube S."/>
            <person name="Kotiranta H."/>
            <person name="LaButti K.M."/>
            <person name="Lechner B.E."/>
            <person name="Liimatainen K."/>
            <person name="Lipzen A."/>
            <person name="Lukacs Z."/>
            <person name="Mihaltcheva S."/>
            <person name="Morgado L.N."/>
            <person name="Niskanen T."/>
            <person name="Noordeloos M.E."/>
            <person name="Ohm R.A."/>
            <person name="Ortiz-Santana B."/>
            <person name="Ovrebo C."/>
            <person name="Racz N."/>
            <person name="Riley R."/>
            <person name="Savchenko A."/>
            <person name="Shiryaev A."/>
            <person name="Soop K."/>
            <person name="Spirin V."/>
            <person name="Szebenyi C."/>
            <person name="Tomsovsky M."/>
            <person name="Tulloss R.E."/>
            <person name="Uehling J."/>
            <person name="Grigoriev I.V."/>
            <person name="Vagvolgyi C."/>
            <person name="Papp T."/>
            <person name="Martin F.M."/>
            <person name="Miettinen O."/>
            <person name="Hibbett D.S."/>
            <person name="Nagy L.G."/>
        </authorList>
    </citation>
    <scope>NUCLEOTIDE SEQUENCE [LARGE SCALE GENOMIC DNA]</scope>
    <source>
        <strain evidence="2 3">FP101781</strain>
    </source>
</reference>
<gene>
    <name evidence="2" type="ORF">FA13DRAFT_1664471</name>
</gene>
<comment type="caution">
    <text evidence="2">The sequence shown here is derived from an EMBL/GenBank/DDBJ whole genome shotgun (WGS) entry which is preliminary data.</text>
</comment>
<protein>
    <submittedName>
        <fullName evidence="2">Uncharacterized protein</fullName>
    </submittedName>
</protein>
<accession>A0A4Y7T818</accession>
<feature type="region of interest" description="Disordered" evidence="1">
    <location>
        <begin position="42"/>
        <end position="61"/>
    </location>
</feature>
<evidence type="ECO:0000313" key="2">
    <source>
        <dbReference type="EMBL" id="TEB30327.1"/>
    </source>
</evidence>
<proteinExistence type="predicted"/>
<sequence length="310" mass="34610">MLRASSRCSGRILAVKTPSASLACIHGASVVGLSPLTRRFHGSLSSGSSTPASTVIQKDHGTRPYWKPPRLPKPAFPKRTILIKGWSPFNNMVEVFAVLRTVEEKYGTIVEYVVSRDFEMPEKPFAMIFAAFADPASFKRVPTTGVELAVPAPSYTAKPGGVGWDDIENLLSEADRDPDYDRKHSFPLSDRLDHVQKHIFVRVSAAKKEISSNPLPVANPPSTEMQRQVAEKFLQWAETNKPLRPVRSDHVINERELFGVSELDNVRLRAAVRWVGKALGRRTSFETYPRTNDADEAEDTVQFRTLRQGV</sequence>
<dbReference type="Proteomes" id="UP000298030">
    <property type="component" value="Unassembled WGS sequence"/>
</dbReference>
<keyword evidence="3" id="KW-1185">Reference proteome</keyword>
<dbReference type="OrthoDB" id="3362336at2759"/>